<dbReference type="GO" id="GO:0006508">
    <property type="term" value="P:proteolysis"/>
    <property type="evidence" value="ECO:0007669"/>
    <property type="project" value="UniProtKB-KW"/>
</dbReference>
<evidence type="ECO:0000256" key="4">
    <source>
        <dbReference type="ARBA" id="ARBA00022833"/>
    </source>
</evidence>
<dbReference type="Pfam" id="PF01432">
    <property type="entry name" value="Peptidase_M3"/>
    <property type="match status" value="1"/>
</dbReference>
<dbReference type="GO" id="GO:0046872">
    <property type="term" value="F:metal ion binding"/>
    <property type="evidence" value="ECO:0007669"/>
    <property type="project" value="UniProtKB-UniRule"/>
</dbReference>
<dbReference type="EMBL" id="SLWV01000018">
    <property type="protein sequence ID" value="TCO72288.1"/>
    <property type="molecule type" value="Genomic_DNA"/>
</dbReference>
<feature type="domain" description="Peptidase M3A/M3B catalytic" evidence="7">
    <location>
        <begin position="215"/>
        <end position="593"/>
    </location>
</feature>
<evidence type="ECO:0000259" key="8">
    <source>
        <dbReference type="Pfam" id="PF08439"/>
    </source>
</evidence>
<evidence type="ECO:0000256" key="3">
    <source>
        <dbReference type="ARBA" id="ARBA00022801"/>
    </source>
</evidence>
<keyword evidence="1 6" id="KW-0645">Protease</keyword>
<dbReference type="CDD" id="cd09608">
    <property type="entry name" value="M3B_PepF"/>
    <property type="match status" value="1"/>
</dbReference>
<dbReference type="InterPro" id="IPR004438">
    <property type="entry name" value="Peptidase_M3B"/>
</dbReference>
<keyword evidence="5 6" id="KW-0482">Metalloprotease</keyword>
<sequence>MVLPQNNMEKQKQILKRKDIPENFKWKLEKMYESDELWENDIVDVRKSVEEMLKYVGKLGDCAENLFGALHLNDEISQKIENVYVYARMRKDEDNTVTKYQAMSDKAQGLAVEVQSNLSFMVPEIISISEQKIRRFLKENENLRLYTFYLEELLRQKEHILSKEEEQILAQMGELAAAPKNVFGMINNADIKFPSIMDENDEAVEVTKGRYIKFLESSDRRVRQDAFKALYSAYEKQKNTIASTLNYSVKKDVFYAKVRKYESALQASLDGDDIPLSVYDNLIETVEENLDAMYRYMKLRKKALGVDELHMYDLYKPIVKEIELEIPYEEAKKQVKEGLKPLGKNYIEILEKGFNEGWIDVYENEGKTSGAYSFGTYSSPPYVMLNHQDTAHDMFTLAHEMGHSLHSYYSHKYQPYVYGGYTIFVAEVASTVNEALLMEHLLKTTQDKNKKMYLMNHYLEQFRGTVYRQTMFAKFEKIIHEKLENGEALTPENLSEIYVDLNKLYYGPDVVIDDEIKMEWARIPHFYNAFYVYKYATGYSAAISLSQKILKEGDVAVEKYLNFLKGGGSDYPINLLKGAGVDMTTTDPIHHALKVFKKLVDEMEKMLS</sequence>
<organism evidence="9 10">
    <name type="scientific">Marinisporobacter balticus</name>
    <dbReference type="NCBI Taxonomy" id="2018667"/>
    <lineage>
        <taxon>Bacteria</taxon>
        <taxon>Bacillati</taxon>
        <taxon>Bacillota</taxon>
        <taxon>Clostridia</taxon>
        <taxon>Peptostreptococcales</taxon>
        <taxon>Thermotaleaceae</taxon>
        <taxon>Marinisporobacter</taxon>
    </lineage>
</organism>
<dbReference type="Gene3D" id="1.10.287.830">
    <property type="entry name" value="putative peptidase helix hairpin domain like"/>
    <property type="match status" value="1"/>
</dbReference>
<dbReference type="AlphaFoldDB" id="A0A4R2KQ91"/>
<feature type="domain" description="Oligopeptidase F N-terminal" evidence="8">
    <location>
        <begin position="124"/>
        <end position="193"/>
    </location>
</feature>
<evidence type="ECO:0000259" key="7">
    <source>
        <dbReference type="Pfam" id="PF01432"/>
    </source>
</evidence>
<keyword evidence="4 6" id="KW-0862">Zinc</keyword>
<dbReference type="Proteomes" id="UP000294919">
    <property type="component" value="Unassembled WGS sequence"/>
</dbReference>
<evidence type="ECO:0000256" key="2">
    <source>
        <dbReference type="ARBA" id="ARBA00022723"/>
    </source>
</evidence>
<evidence type="ECO:0000256" key="6">
    <source>
        <dbReference type="RuleBase" id="RU368091"/>
    </source>
</evidence>
<dbReference type="InterPro" id="IPR042088">
    <property type="entry name" value="OligoPept_F_C"/>
</dbReference>
<dbReference type="NCBIfam" id="TIGR00181">
    <property type="entry name" value="pepF"/>
    <property type="match status" value="1"/>
</dbReference>
<comment type="similarity">
    <text evidence="6">Belongs to the peptidase M3B family.</text>
</comment>
<evidence type="ECO:0000313" key="10">
    <source>
        <dbReference type="Proteomes" id="UP000294919"/>
    </source>
</evidence>
<dbReference type="RefSeq" id="WP_330571307.1">
    <property type="nucleotide sequence ID" value="NZ_SLWV01000018.1"/>
</dbReference>
<dbReference type="InterPro" id="IPR045090">
    <property type="entry name" value="Pept_M3A_M3B"/>
</dbReference>
<protein>
    <recommendedName>
        <fullName evidence="6">Oligopeptidase F</fullName>
        <ecNumber evidence="6">3.4.24.-</ecNumber>
    </recommendedName>
</protein>
<comment type="function">
    <text evidence="6">Has oligopeptidase activity and degrades a variety of small bioactive peptides.</text>
</comment>
<keyword evidence="10" id="KW-1185">Reference proteome</keyword>
<dbReference type="GO" id="GO:0006518">
    <property type="term" value="P:peptide metabolic process"/>
    <property type="evidence" value="ECO:0007669"/>
    <property type="project" value="TreeGrafter"/>
</dbReference>
<gene>
    <name evidence="9" type="ORF">EV214_11839</name>
</gene>
<name>A0A4R2KQ91_9FIRM</name>
<evidence type="ECO:0000256" key="5">
    <source>
        <dbReference type="ARBA" id="ARBA00023049"/>
    </source>
</evidence>
<keyword evidence="3 6" id="KW-0378">Hydrolase</keyword>
<dbReference type="Gene3D" id="1.10.1370.20">
    <property type="entry name" value="Oligoendopeptidase f, C-terminal domain"/>
    <property type="match status" value="1"/>
</dbReference>
<reference evidence="9 10" key="1">
    <citation type="submission" date="2019-03" db="EMBL/GenBank/DDBJ databases">
        <title>Genomic Encyclopedia of Type Strains, Phase IV (KMG-IV): sequencing the most valuable type-strain genomes for metagenomic binning, comparative biology and taxonomic classification.</title>
        <authorList>
            <person name="Goeker M."/>
        </authorList>
    </citation>
    <scope>NUCLEOTIDE SEQUENCE [LARGE SCALE GENOMIC DNA]</scope>
    <source>
        <strain evidence="9 10">DSM 102940</strain>
    </source>
</reference>
<dbReference type="InterPro" id="IPR001567">
    <property type="entry name" value="Pept_M3A_M3B_dom"/>
</dbReference>
<dbReference type="InterPro" id="IPR013647">
    <property type="entry name" value="OligopepF_N_dom"/>
</dbReference>
<keyword evidence="2 6" id="KW-0479">Metal-binding</keyword>
<comment type="cofactor">
    <cofactor evidence="6">
        <name>Zn(2+)</name>
        <dbReference type="ChEBI" id="CHEBI:29105"/>
    </cofactor>
    <text evidence="6">Binds 1 zinc ion.</text>
</comment>
<dbReference type="EC" id="3.4.24.-" evidence="6"/>
<accession>A0A4R2KQ91</accession>
<dbReference type="Pfam" id="PF08439">
    <property type="entry name" value="Peptidase_M3_N"/>
    <property type="match status" value="1"/>
</dbReference>
<proteinExistence type="inferred from homology"/>
<evidence type="ECO:0000256" key="1">
    <source>
        <dbReference type="ARBA" id="ARBA00022670"/>
    </source>
</evidence>
<dbReference type="PANTHER" id="PTHR11804">
    <property type="entry name" value="PROTEASE M3 THIMET OLIGOPEPTIDASE-RELATED"/>
    <property type="match status" value="1"/>
</dbReference>
<dbReference type="Gene3D" id="1.20.140.70">
    <property type="entry name" value="Oligopeptidase f, N-terminal domain"/>
    <property type="match status" value="1"/>
</dbReference>
<evidence type="ECO:0000313" key="9">
    <source>
        <dbReference type="EMBL" id="TCO72288.1"/>
    </source>
</evidence>
<dbReference type="GO" id="GO:0004222">
    <property type="term" value="F:metalloendopeptidase activity"/>
    <property type="evidence" value="ECO:0007669"/>
    <property type="project" value="UniProtKB-UniRule"/>
</dbReference>
<dbReference type="SUPFAM" id="SSF55486">
    <property type="entry name" value="Metalloproteases ('zincins'), catalytic domain"/>
    <property type="match status" value="1"/>
</dbReference>
<comment type="caution">
    <text evidence="9">The sequence shown here is derived from an EMBL/GenBank/DDBJ whole genome shotgun (WGS) entry which is preliminary data.</text>
</comment>
<dbReference type="PANTHER" id="PTHR11804:SF84">
    <property type="entry name" value="SACCHAROLYSIN"/>
    <property type="match status" value="1"/>
</dbReference>